<evidence type="ECO:0000256" key="1">
    <source>
        <dbReference type="ARBA" id="ARBA00001947"/>
    </source>
</evidence>
<dbReference type="AlphaFoldDB" id="A0A562LV80"/>
<keyword evidence="3" id="KW-0479">Metal-binding</keyword>
<dbReference type="PIRSF" id="PIRSF006157">
    <property type="entry name" value="Doxgns_DODA"/>
    <property type="match status" value="1"/>
</dbReference>
<feature type="domain" description="Extradiol ring-cleavage dioxygenase class III enzyme subunit B" evidence="6">
    <location>
        <begin position="36"/>
        <end position="236"/>
    </location>
</feature>
<name>A0A562LV80_9GAMM</name>
<evidence type="ECO:0000256" key="4">
    <source>
        <dbReference type="ARBA" id="ARBA00022833"/>
    </source>
</evidence>
<dbReference type="Pfam" id="PF02900">
    <property type="entry name" value="LigB"/>
    <property type="match status" value="1"/>
</dbReference>
<dbReference type="EMBL" id="VLKP01000005">
    <property type="protein sequence ID" value="TWI11551.1"/>
    <property type="molecule type" value="Genomic_DNA"/>
</dbReference>
<dbReference type="PANTHER" id="PTHR30096">
    <property type="entry name" value="4,5-DOPA DIOXYGENASE EXTRADIOL-LIKE PROTEIN"/>
    <property type="match status" value="1"/>
</dbReference>
<comment type="cofactor">
    <cofactor evidence="1">
        <name>Zn(2+)</name>
        <dbReference type="ChEBI" id="CHEBI:29105"/>
    </cofactor>
</comment>
<keyword evidence="5" id="KW-0560">Oxidoreductase</keyword>
<keyword evidence="4" id="KW-0862">Zinc</keyword>
<dbReference type="OrthoDB" id="9790889at2"/>
<accession>A0A562LV80</accession>
<dbReference type="InterPro" id="IPR004183">
    <property type="entry name" value="Xdiol_dOase_suB"/>
</dbReference>
<dbReference type="CDD" id="cd07363">
    <property type="entry name" value="45_DOPA_Dioxygenase"/>
    <property type="match status" value="1"/>
</dbReference>
<reference evidence="7 8" key="1">
    <citation type="journal article" date="2015" name="Stand. Genomic Sci.">
        <title>Genomic Encyclopedia of Bacterial and Archaeal Type Strains, Phase III: the genomes of soil and plant-associated and newly described type strains.</title>
        <authorList>
            <person name="Whitman W.B."/>
            <person name="Woyke T."/>
            <person name="Klenk H.P."/>
            <person name="Zhou Y."/>
            <person name="Lilburn T.G."/>
            <person name="Beck B.J."/>
            <person name="De Vos P."/>
            <person name="Vandamme P."/>
            <person name="Eisen J.A."/>
            <person name="Garrity G."/>
            <person name="Hugenholtz P."/>
            <person name="Kyrpides N.C."/>
        </authorList>
    </citation>
    <scope>NUCLEOTIDE SEQUENCE [LARGE SCALE GENOMIC DNA]</scope>
    <source>
        <strain evidence="7 8">CGMCC 1.10136</strain>
    </source>
</reference>
<dbReference type="GO" id="GO:0008270">
    <property type="term" value="F:zinc ion binding"/>
    <property type="evidence" value="ECO:0007669"/>
    <property type="project" value="InterPro"/>
</dbReference>
<organism evidence="7 8">
    <name type="scientific">Aerolutibacter ruishenii</name>
    <dbReference type="NCBI Taxonomy" id="686800"/>
    <lineage>
        <taxon>Bacteria</taxon>
        <taxon>Pseudomonadati</taxon>
        <taxon>Pseudomonadota</taxon>
        <taxon>Gammaproteobacteria</taxon>
        <taxon>Lysobacterales</taxon>
        <taxon>Lysobacteraceae</taxon>
        <taxon>Aerolutibacter</taxon>
    </lineage>
</organism>
<dbReference type="RefSeq" id="WP_144813817.1">
    <property type="nucleotide sequence ID" value="NZ_VLKP01000005.1"/>
</dbReference>
<evidence type="ECO:0000256" key="3">
    <source>
        <dbReference type="ARBA" id="ARBA00022723"/>
    </source>
</evidence>
<keyword evidence="7" id="KW-0223">Dioxygenase</keyword>
<evidence type="ECO:0000256" key="5">
    <source>
        <dbReference type="ARBA" id="ARBA00023002"/>
    </source>
</evidence>
<comment type="caution">
    <text evidence="7">The sequence shown here is derived from an EMBL/GenBank/DDBJ whole genome shotgun (WGS) entry which is preliminary data.</text>
</comment>
<dbReference type="GO" id="GO:0016702">
    <property type="term" value="F:oxidoreductase activity, acting on single donors with incorporation of molecular oxygen, incorporation of two atoms of oxygen"/>
    <property type="evidence" value="ECO:0007669"/>
    <property type="project" value="UniProtKB-ARBA"/>
</dbReference>
<keyword evidence="8" id="KW-1185">Reference proteome</keyword>
<dbReference type="Proteomes" id="UP000316471">
    <property type="component" value="Unassembled WGS sequence"/>
</dbReference>
<sequence>MQIAPSLFVSHGSPMFAVEPGQLGPRLQALGESLHGIRAILVVSPHWQTRGVRVTTATRPETIHDFGGFPPVLYTLRYDVAGAPDVAAQAASLLADAGFNVAIDEQRGLDHGAWVPLRHLRPQGDLPVFQVSLPHDIDAAGALRLGAALAPLREQGVLIVGSGSMTHNLYEFRRHIHDPEYAQQFADWVRDAVARHDVHGLVDYRRRAPNAERAHPSEEHFLPLLVALGASQADDARHFIEGGMTYGVLSMDSYLWGDVASANAPH</sequence>
<evidence type="ECO:0000256" key="2">
    <source>
        <dbReference type="ARBA" id="ARBA00007581"/>
    </source>
</evidence>
<proteinExistence type="inferred from homology"/>
<dbReference type="InterPro" id="IPR014436">
    <property type="entry name" value="Extradiol_dOase_DODA"/>
</dbReference>
<evidence type="ECO:0000313" key="7">
    <source>
        <dbReference type="EMBL" id="TWI11551.1"/>
    </source>
</evidence>
<protein>
    <submittedName>
        <fullName evidence="7">4,5-DOPA dioxygenase extradiol</fullName>
    </submittedName>
</protein>
<dbReference type="PANTHER" id="PTHR30096:SF0">
    <property type="entry name" value="4,5-DOPA DIOXYGENASE EXTRADIOL-LIKE PROTEIN"/>
    <property type="match status" value="1"/>
</dbReference>
<dbReference type="SUPFAM" id="SSF53213">
    <property type="entry name" value="LigB-like"/>
    <property type="match status" value="1"/>
</dbReference>
<gene>
    <name evidence="7" type="ORF">IP93_01448</name>
</gene>
<dbReference type="Gene3D" id="3.40.830.10">
    <property type="entry name" value="LigB-like"/>
    <property type="match status" value="1"/>
</dbReference>
<evidence type="ECO:0000313" key="8">
    <source>
        <dbReference type="Proteomes" id="UP000316471"/>
    </source>
</evidence>
<dbReference type="GO" id="GO:0008198">
    <property type="term" value="F:ferrous iron binding"/>
    <property type="evidence" value="ECO:0007669"/>
    <property type="project" value="InterPro"/>
</dbReference>
<comment type="similarity">
    <text evidence="2">Belongs to the DODA-type extradiol aromatic ring-opening dioxygenase family.</text>
</comment>
<evidence type="ECO:0000259" key="6">
    <source>
        <dbReference type="Pfam" id="PF02900"/>
    </source>
</evidence>